<dbReference type="InterPro" id="IPR012338">
    <property type="entry name" value="Beta-lactam/transpept-like"/>
</dbReference>
<comment type="caution">
    <text evidence="2">The sequence shown here is derived from an EMBL/GenBank/DDBJ whole genome shotgun (WGS) entry which is preliminary data.</text>
</comment>
<reference evidence="2 3" key="1">
    <citation type="submission" date="2021-01" db="EMBL/GenBank/DDBJ databases">
        <title>Whole genome shotgun sequence of Asanoa iriomotensis NBRC 100142.</title>
        <authorList>
            <person name="Komaki H."/>
            <person name="Tamura T."/>
        </authorList>
    </citation>
    <scope>NUCLEOTIDE SEQUENCE [LARGE SCALE GENOMIC DNA]</scope>
    <source>
        <strain evidence="2 3">NBRC 100142</strain>
    </source>
</reference>
<dbReference type="PANTHER" id="PTHR43283">
    <property type="entry name" value="BETA-LACTAMASE-RELATED"/>
    <property type="match status" value="1"/>
</dbReference>
<gene>
    <name evidence="2" type="primary">lpqK</name>
    <name evidence="2" type="ORF">Air01nite_29260</name>
</gene>
<dbReference type="Gene3D" id="3.40.710.10">
    <property type="entry name" value="DD-peptidase/beta-lactamase superfamily"/>
    <property type="match status" value="1"/>
</dbReference>
<dbReference type="EMBL" id="BONC01000017">
    <property type="protein sequence ID" value="GIF56831.1"/>
    <property type="molecule type" value="Genomic_DNA"/>
</dbReference>
<organism evidence="2 3">
    <name type="scientific">Asanoa iriomotensis</name>
    <dbReference type="NCBI Taxonomy" id="234613"/>
    <lineage>
        <taxon>Bacteria</taxon>
        <taxon>Bacillati</taxon>
        <taxon>Actinomycetota</taxon>
        <taxon>Actinomycetes</taxon>
        <taxon>Micromonosporales</taxon>
        <taxon>Micromonosporaceae</taxon>
        <taxon>Asanoa</taxon>
    </lineage>
</organism>
<evidence type="ECO:0000259" key="1">
    <source>
        <dbReference type="Pfam" id="PF00144"/>
    </source>
</evidence>
<dbReference type="PANTHER" id="PTHR43283:SF18">
    <property type="match status" value="1"/>
</dbReference>
<keyword evidence="3" id="KW-1185">Reference proteome</keyword>
<accession>A0ABQ4C317</accession>
<sequence length="390" mass="41710">MRVSTRVRRSTSTLLLAVLALGLVTGGTRQALVRASDGPATAPAGDSDAQQVVEIIERAMKEQDLTGAVYGVWRGDEVVAVGAIGDSPIGLPATPDMLVRIGQPMEPMLSTVLLQLDGEGVLDQDAPIAKWLPDFPRADQITPRMLASSTSGISDYVTNPNFLEQFYANPFTGFTSEQLIALANERPPLFAPGTDFAYAHSDLVVLGQVLQAATGKPLGDLLQERILDPLAMGDSKVVLTSQIDEPYLHGYTNERGVFEDSSFWNPTAFLHSGNMTTTVADVATWIRALADGQLLTAEQHAAMMAPSTAGLDSLTTDKFFAYGVAHAGDWLFMNPAYGGYHGVVYYDTQTQTLVIAYVTLGPTSDANTDNALPLGKEIATLLVPNNPPQI</sequence>
<name>A0ABQ4C317_9ACTN</name>
<evidence type="ECO:0000313" key="3">
    <source>
        <dbReference type="Proteomes" id="UP000624325"/>
    </source>
</evidence>
<dbReference type="RefSeq" id="WP_203702774.1">
    <property type="nucleotide sequence ID" value="NZ_BAAALU010000004.1"/>
</dbReference>
<dbReference type="SUPFAM" id="SSF56601">
    <property type="entry name" value="beta-lactamase/transpeptidase-like"/>
    <property type="match status" value="1"/>
</dbReference>
<dbReference type="Pfam" id="PF00144">
    <property type="entry name" value="Beta-lactamase"/>
    <property type="match status" value="1"/>
</dbReference>
<feature type="domain" description="Beta-lactamase-related" evidence="1">
    <location>
        <begin position="54"/>
        <end position="371"/>
    </location>
</feature>
<proteinExistence type="predicted"/>
<dbReference type="InterPro" id="IPR001466">
    <property type="entry name" value="Beta-lactam-related"/>
</dbReference>
<evidence type="ECO:0000313" key="2">
    <source>
        <dbReference type="EMBL" id="GIF56831.1"/>
    </source>
</evidence>
<dbReference type="InterPro" id="IPR050789">
    <property type="entry name" value="Diverse_Enzym_Activities"/>
</dbReference>
<protein>
    <recommendedName>
        <fullName evidence="1">Beta-lactamase-related domain-containing protein</fullName>
    </recommendedName>
</protein>
<dbReference type="Proteomes" id="UP000624325">
    <property type="component" value="Unassembled WGS sequence"/>
</dbReference>